<evidence type="ECO:0000313" key="3">
    <source>
        <dbReference type="EMBL" id="TCO57801.1"/>
    </source>
</evidence>
<proteinExistence type="predicted"/>
<gene>
    <name evidence="3" type="ORF">EV203_12830</name>
</gene>
<feature type="transmembrane region" description="Helical" evidence="1">
    <location>
        <begin position="12"/>
        <end position="31"/>
    </location>
</feature>
<evidence type="ECO:0000259" key="2">
    <source>
        <dbReference type="Pfam" id="PF07833"/>
    </source>
</evidence>
<dbReference type="AlphaFoldDB" id="A0A4R2JDT1"/>
<feature type="domain" description="Copper amine oxidase-like N-terminal" evidence="2">
    <location>
        <begin position="71"/>
        <end position="172"/>
    </location>
</feature>
<keyword evidence="1" id="KW-0472">Membrane</keyword>
<keyword evidence="1" id="KW-1133">Transmembrane helix</keyword>
<evidence type="ECO:0000256" key="1">
    <source>
        <dbReference type="SAM" id="Phobius"/>
    </source>
</evidence>
<organism evidence="3 4">
    <name type="scientific">Caldanaerobacter subterraneus</name>
    <dbReference type="NCBI Taxonomy" id="911092"/>
    <lineage>
        <taxon>Bacteria</taxon>
        <taxon>Bacillati</taxon>
        <taxon>Bacillota</taxon>
        <taxon>Clostridia</taxon>
        <taxon>Thermoanaerobacterales</taxon>
        <taxon>Thermoanaerobacteraceae</taxon>
        <taxon>Caldanaerobacter</taxon>
    </lineage>
</organism>
<protein>
    <submittedName>
        <fullName evidence="3">Copper amine oxidase-like protein</fullName>
    </submittedName>
</protein>
<dbReference type="Pfam" id="PF07833">
    <property type="entry name" value="Cu_amine_oxidN1"/>
    <property type="match status" value="1"/>
</dbReference>
<sequence length="192" mass="21758">MGRRFYVLGDLLEITLAVLGSIILLSSYSYIISRINTPMPSYFYLNSHTAEIGIFPAEDLGDYLIANYTRKCYLKDVPFAHNGKIYLPLRFVAVANGIKENNIFEGSDGRLIITKADENKVIIFDSKEKAVVDNGEKINIGDSLLMNDKEMFIESGYIEKIFNMKVKKEGDKIILIPQSFPNPLLSLFKNFI</sequence>
<dbReference type="Proteomes" id="UP000294886">
    <property type="component" value="Unassembled WGS sequence"/>
</dbReference>
<comment type="caution">
    <text evidence="3">The sequence shown here is derived from an EMBL/GenBank/DDBJ whole genome shotgun (WGS) entry which is preliminary data.</text>
</comment>
<name>A0A4R2JDT1_9THEO</name>
<keyword evidence="1" id="KW-0812">Transmembrane</keyword>
<dbReference type="RefSeq" id="WP_132040656.1">
    <property type="nucleotide sequence ID" value="NZ_SLWU01000028.1"/>
</dbReference>
<dbReference type="InterPro" id="IPR012854">
    <property type="entry name" value="Cu_amine_oxidase-like_N"/>
</dbReference>
<evidence type="ECO:0000313" key="4">
    <source>
        <dbReference type="Proteomes" id="UP000294886"/>
    </source>
</evidence>
<accession>A0A4R2JDT1</accession>
<dbReference type="EMBL" id="SLWU01000028">
    <property type="protein sequence ID" value="TCO57801.1"/>
    <property type="molecule type" value="Genomic_DNA"/>
</dbReference>
<reference evidence="3 4" key="1">
    <citation type="submission" date="2019-03" db="EMBL/GenBank/DDBJ databases">
        <title>Genomic Encyclopedia of Type Strains, Phase IV (KMG-IV): sequencing the most valuable type-strain genomes for metagenomic binning, comparative biology and taxonomic classification.</title>
        <authorList>
            <person name="Goeker M."/>
        </authorList>
    </citation>
    <scope>NUCLEOTIDE SEQUENCE [LARGE SCALE GENOMIC DNA]</scope>
    <source>
        <strain evidence="3 4">DSM 13054</strain>
    </source>
</reference>